<dbReference type="SMART" id="SM00490">
    <property type="entry name" value="HELICc"/>
    <property type="match status" value="1"/>
</dbReference>
<keyword evidence="6" id="KW-0539">Nucleus</keyword>
<comment type="catalytic activity">
    <reaction evidence="7">
        <text>Couples ATP hydrolysis with the unwinding of duplex DNA by translocating in the 3'-5' direction.</text>
        <dbReference type="EC" id="5.6.2.4"/>
    </reaction>
</comment>
<dbReference type="Pfam" id="PF00270">
    <property type="entry name" value="DEAD"/>
    <property type="match status" value="1"/>
</dbReference>
<reference evidence="10" key="1">
    <citation type="submission" date="2020-04" db="EMBL/GenBank/DDBJ databases">
        <authorList>
            <person name="Alioto T."/>
            <person name="Alioto T."/>
            <person name="Gomez Garrido J."/>
        </authorList>
    </citation>
    <scope>NUCLEOTIDE SEQUENCE</scope>
    <source>
        <strain evidence="10">A484AB</strain>
    </source>
</reference>
<keyword evidence="11" id="KW-1185">Reference proteome</keyword>
<dbReference type="AlphaFoldDB" id="A0A7D9EXD9"/>
<dbReference type="SMART" id="SM00487">
    <property type="entry name" value="DEXDc"/>
    <property type="match status" value="1"/>
</dbReference>
<dbReference type="GO" id="GO:0005737">
    <property type="term" value="C:cytoplasm"/>
    <property type="evidence" value="ECO:0007669"/>
    <property type="project" value="TreeGrafter"/>
</dbReference>
<evidence type="ECO:0000256" key="6">
    <source>
        <dbReference type="ARBA" id="ARBA00023242"/>
    </source>
</evidence>
<dbReference type="InterPro" id="IPR027417">
    <property type="entry name" value="P-loop_NTPase"/>
</dbReference>
<keyword evidence="4" id="KW-0238">DNA-binding</keyword>
<evidence type="ECO:0000256" key="8">
    <source>
        <dbReference type="ARBA" id="ARBA00034808"/>
    </source>
</evidence>
<dbReference type="EC" id="5.6.2.4" evidence="8"/>
<protein>
    <recommendedName>
        <fullName evidence="8">DNA 3'-5' helicase</fullName>
        <ecNumber evidence="8">5.6.2.4</ecNumber>
    </recommendedName>
    <alternativeName>
        <fullName evidence="9">DNA 3'-5' helicase BLM</fullName>
    </alternativeName>
</protein>
<dbReference type="GO" id="GO:0003677">
    <property type="term" value="F:DNA binding"/>
    <property type="evidence" value="ECO:0007669"/>
    <property type="project" value="UniProtKB-KW"/>
</dbReference>
<dbReference type="Gene3D" id="3.40.50.300">
    <property type="entry name" value="P-loop containing nucleotide triphosphate hydrolases"/>
    <property type="match status" value="2"/>
</dbReference>
<dbReference type="GO" id="GO:0000724">
    <property type="term" value="P:double-strand break repair via homologous recombination"/>
    <property type="evidence" value="ECO:0007669"/>
    <property type="project" value="TreeGrafter"/>
</dbReference>
<keyword evidence="5" id="KW-0413">Isomerase</keyword>
<comment type="caution">
    <text evidence="10">The sequence shown here is derived from an EMBL/GenBank/DDBJ whole genome shotgun (WGS) entry which is preliminary data.</text>
</comment>
<dbReference type="PROSITE" id="PS51194">
    <property type="entry name" value="HELICASE_CTER"/>
    <property type="match status" value="1"/>
</dbReference>
<dbReference type="Pfam" id="PF00271">
    <property type="entry name" value="Helicase_C"/>
    <property type="match status" value="1"/>
</dbReference>
<proteinExistence type="inferred from homology"/>
<dbReference type="GO" id="GO:0005524">
    <property type="term" value="F:ATP binding"/>
    <property type="evidence" value="ECO:0007669"/>
    <property type="project" value="UniProtKB-KW"/>
</dbReference>
<dbReference type="EMBL" id="CACRXK020011053">
    <property type="protein sequence ID" value="CAB4020631.1"/>
    <property type="molecule type" value="Genomic_DNA"/>
</dbReference>
<evidence type="ECO:0000256" key="5">
    <source>
        <dbReference type="ARBA" id="ARBA00023235"/>
    </source>
</evidence>
<keyword evidence="3" id="KW-0067">ATP-binding</keyword>
<dbReference type="OrthoDB" id="5987011at2759"/>
<keyword evidence="2" id="KW-0547">Nucleotide-binding</keyword>
<evidence type="ECO:0000256" key="9">
    <source>
        <dbReference type="ARBA" id="ARBA00044542"/>
    </source>
</evidence>
<dbReference type="InterPro" id="IPR011545">
    <property type="entry name" value="DEAD/DEAH_box_helicase_dom"/>
</dbReference>
<dbReference type="PANTHER" id="PTHR13710:SF153">
    <property type="entry name" value="RECQ-LIKE DNA HELICASE BLM"/>
    <property type="match status" value="1"/>
</dbReference>
<dbReference type="PANTHER" id="PTHR13710">
    <property type="entry name" value="DNA HELICASE RECQ FAMILY MEMBER"/>
    <property type="match status" value="1"/>
</dbReference>
<dbReference type="Proteomes" id="UP001152795">
    <property type="component" value="Unassembled WGS sequence"/>
</dbReference>
<gene>
    <name evidence="10" type="ORF">PACLA_8A016818</name>
</gene>
<evidence type="ECO:0000256" key="3">
    <source>
        <dbReference type="ARBA" id="ARBA00022840"/>
    </source>
</evidence>
<dbReference type="GO" id="GO:0005634">
    <property type="term" value="C:nucleus"/>
    <property type="evidence" value="ECO:0007669"/>
    <property type="project" value="TreeGrafter"/>
</dbReference>
<dbReference type="PROSITE" id="PS51192">
    <property type="entry name" value="HELICASE_ATP_BIND_1"/>
    <property type="match status" value="1"/>
</dbReference>
<keyword evidence="10" id="KW-0347">Helicase</keyword>
<evidence type="ECO:0000256" key="2">
    <source>
        <dbReference type="ARBA" id="ARBA00022741"/>
    </source>
</evidence>
<evidence type="ECO:0000256" key="7">
    <source>
        <dbReference type="ARBA" id="ARBA00034617"/>
    </source>
</evidence>
<accession>A0A7D9EXD9</accession>
<dbReference type="InterPro" id="IPR014001">
    <property type="entry name" value="Helicase_ATP-bd"/>
</dbReference>
<dbReference type="GO" id="GO:0009378">
    <property type="term" value="F:four-way junction helicase activity"/>
    <property type="evidence" value="ECO:0007669"/>
    <property type="project" value="TreeGrafter"/>
</dbReference>
<organism evidence="10 11">
    <name type="scientific">Paramuricea clavata</name>
    <name type="common">Red gorgonian</name>
    <name type="synonym">Violescent sea-whip</name>
    <dbReference type="NCBI Taxonomy" id="317549"/>
    <lineage>
        <taxon>Eukaryota</taxon>
        <taxon>Metazoa</taxon>
        <taxon>Cnidaria</taxon>
        <taxon>Anthozoa</taxon>
        <taxon>Octocorallia</taxon>
        <taxon>Malacalcyonacea</taxon>
        <taxon>Plexauridae</taxon>
        <taxon>Paramuricea</taxon>
    </lineage>
</organism>
<evidence type="ECO:0000313" key="11">
    <source>
        <dbReference type="Proteomes" id="UP001152795"/>
    </source>
</evidence>
<evidence type="ECO:0000256" key="1">
    <source>
        <dbReference type="ARBA" id="ARBA00005446"/>
    </source>
</evidence>
<comment type="similarity">
    <text evidence="1">Belongs to the helicase family. RecQ subfamily.</text>
</comment>
<name>A0A7D9EXD9_PARCT</name>
<evidence type="ECO:0000313" key="10">
    <source>
        <dbReference type="EMBL" id="CAB4020631.1"/>
    </source>
</evidence>
<evidence type="ECO:0000256" key="4">
    <source>
        <dbReference type="ARBA" id="ARBA00023125"/>
    </source>
</evidence>
<dbReference type="GO" id="GO:0043138">
    <property type="term" value="F:3'-5' DNA helicase activity"/>
    <property type="evidence" value="ECO:0007669"/>
    <property type="project" value="UniProtKB-EC"/>
</dbReference>
<dbReference type="SUPFAM" id="SSF52540">
    <property type="entry name" value="P-loop containing nucleoside triphosphate hydrolases"/>
    <property type="match status" value="1"/>
</dbReference>
<keyword evidence="10" id="KW-0378">Hydrolase</keyword>
<dbReference type="InterPro" id="IPR001650">
    <property type="entry name" value="Helicase_C-like"/>
</dbReference>
<sequence length="560" mass="63013">MAQKTDKIEEKIERVIKELLDKFHVSIQLKDEQRTAIKNLLLGSDVLAVLPTGYGKSLIFQILVLVGKSAESRTSALVICPLKSIVRDQIEEARNLGISAGDVSEMSDNDLRDSKFRLVFASAEDALAERVKTVIKNRNSSIHNNLSAIVIDESHIVETWTGKREGGNAFREAFSRLSDLRSFSKAGTPMLALTGTADEKTQKIIKKTLLMRDPKLLVLSPNRTNLRISVLKCKKAVMIDHLSWLIQLIKSKGIETPKTLIFCNGTMTDVATLANFMLMELGKKAYSPEESQNSENCIIGIYHSLTLEKYKERLVRAFKVGGKTRVAITTSALSMGVNFPDVRYVIHWGPPRNVLDYHQESGLAGRDGKNADVITLYHGQQLSFCEEDVKDFVRTVDCYRVAAYKAFDRKILPLHPSHACCANCSKLCACEDGECLFEIPPFEKEITNMTSANQTMNRPVSPSDKEDLIMALKELANMFHPIVKQLMFNTTNDYEDNLVSEIVDKAHCIFTVRDVNVHFPLFSVHFALKILEIFHEIFEDIPNIDVIMEQVLMTEQVKVV</sequence>
<dbReference type="GO" id="GO:0005694">
    <property type="term" value="C:chromosome"/>
    <property type="evidence" value="ECO:0007669"/>
    <property type="project" value="TreeGrafter"/>
</dbReference>